<comment type="caution">
    <text evidence="3">The sequence shown here is derived from an EMBL/GenBank/DDBJ whole genome shotgun (WGS) entry which is preliminary data.</text>
</comment>
<dbReference type="OrthoDB" id="5874543at2759"/>
<dbReference type="EMBL" id="PDUG01000004">
    <property type="protein sequence ID" value="PIC34567.1"/>
    <property type="molecule type" value="Genomic_DNA"/>
</dbReference>
<organism evidence="3 4">
    <name type="scientific">Caenorhabditis nigoni</name>
    <dbReference type="NCBI Taxonomy" id="1611254"/>
    <lineage>
        <taxon>Eukaryota</taxon>
        <taxon>Metazoa</taxon>
        <taxon>Ecdysozoa</taxon>
        <taxon>Nematoda</taxon>
        <taxon>Chromadorea</taxon>
        <taxon>Rhabditida</taxon>
        <taxon>Rhabditina</taxon>
        <taxon>Rhabditomorpha</taxon>
        <taxon>Rhabditoidea</taxon>
        <taxon>Rhabditidae</taxon>
        <taxon>Peloderinae</taxon>
        <taxon>Caenorhabditis</taxon>
    </lineage>
</organism>
<dbReference type="AlphaFoldDB" id="A0A2G5U4W5"/>
<feature type="coiled-coil region" evidence="1">
    <location>
        <begin position="94"/>
        <end position="159"/>
    </location>
</feature>
<dbReference type="Proteomes" id="UP000230233">
    <property type="component" value="Chromosome IV"/>
</dbReference>
<gene>
    <name evidence="3" type="primary">Cni-F35G2.3</name>
    <name evidence="3" type="synonym">Cnig_chr_IV.g14181</name>
    <name evidence="3" type="ORF">B9Z55_014181</name>
</gene>
<evidence type="ECO:0000256" key="1">
    <source>
        <dbReference type="SAM" id="Coils"/>
    </source>
</evidence>
<proteinExistence type="predicted"/>
<evidence type="ECO:0000256" key="2">
    <source>
        <dbReference type="SAM" id="Phobius"/>
    </source>
</evidence>
<sequence length="191" mass="22153">MSTINSLFSQVQVYIKDYFQANFPLADGTIYMILVLVAGTFVYMKRMTEIKSEADLRVKMMSANIDELIQDHDEELLYEKKIAATHVIKMRMQKREFNSKLGGLQRKLKKQNETVNSLNSKLVSLEWAEEDANELVEEVMNARVKLRQKDELIETLKKQLSFYQQGVAVSSQQPLKPFQQRGRSNQENIAQ</sequence>
<evidence type="ECO:0000313" key="3">
    <source>
        <dbReference type="EMBL" id="PIC34567.1"/>
    </source>
</evidence>
<keyword evidence="2" id="KW-0812">Transmembrane</keyword>
<evidence type="ECO:0000313" key="4">
    <source>
        <dbReference type="Proteomes" id="UP000230233"/>
    </source>
</evidence>
<protein>
    <submittedName>
        <fullName evidence="3">Uncharacterized protein</fullName>
    </submittedName>
</protein>
<name>A0A2G5U4W5_9PELO</name>
<accession>A0A2G5U4W5</accession>
<keyword evidence="2" id="KW-0472">Membrane</keyword>
<keyword evidence="4" id="KW-1185">Reference proteome</keyword>
<feature type="transmembrane region" description="Helical" evidence="2">
    <location>
        <begin position="28"/>
        <end position="44"/>
    </location>
</feature>
<keyword evidence="2" id="KW-1133">Transmembrane helix</keyword>
<reference evidence="4" key="1">
    <citation type="submission" date="2017-10" db="EMBL/GenBank/DDBJ databases">
        <title>Rapid genome shrinkage in a self-fertile nematode reveals novel sperm competition proteins.</title>
        <authorList>
            <person name="Yin D."/>
            <person name="Schwarz E.M."/>
            <person name="Thomas C.G."/>
            <person name="Felde R.L."/>
            <person name="Korf I.F."/>
            <person name="Cutter A.D."/>
            <person name="Schartner C.M."/>
            <person name="Ralston E.J."/>
            <person name="Meyer B.J."/>
            <person name="Haag E.S."/>
        </authorList>
    </citation>
    <scope>NUCLEOTIDE SEQUENCE [LARGE SCALE GENOMIC DNA]</scope>
    <source>
        <strain evidence="4">JU1422</strain>
    </source>
</reference>
<keyword evidence="1" id="KW-0175">Coiled coil</keyword>